<dbReference type="eggNOG" id="COG2888">
    <property type="taxonomic scope" value="Bacteria"/>
</dbReference>
<gene>
    <name evidence="1" type="primary">ybeL [H]</name>
    <name evidence="1" type="ordered locus">TVNIR_2539</name>
</gene>
<sequence length="178" mass="19854">MNENDSLQDDRLEQAYGRMLQKVSEDLEALSDRSSVALNDLLENARKEVVDAEHLNADEADRVTEYVRRDLHDLGAFLESGTQDWRDWLRIDLALIEASLLNALNTVADRTKVELAHLAARAYRVGEWHTGEVTGPGELTCLSCGGTMHLSRVGKIPPCPHCRHTRFHRGGPAPEGSE</sequence>
<reference evidence="1" key="1">
    <citation type="submission" date="2015-12" db="EMBL/GenBank/DDBJ databases">
        <authorList>
            <person name="Tikhonova T.V."/>
            <person name="Pavlov A.R."/>
            <person name="Beletsky A.V."/>
            <person name="Mardanov A.V."/>
            <person name="Sorokin D.Y."/>
            <person name="Ravin N.V."/>
            <person name="Popov V.O."/>
        </authorList>
    </citation>
    <scope>NUCLEOTIDE SEQUENCE</scope>
    <source>
        <strain evidence="1">DSM 14787</strain>
    </source>
</reference>
<keyword evidence="2" id="KW-1185">Reference proteome</keyword>
<protein>
    <submittedName>
        <fullName evidence="1">Uncharacterized protein</fullName>
    </submittedName>
</protein>
<dbReference type="EMBL" id="CP003989">
    <property type="protein sequence ID" value="AGA34180.1"/>
    <property type="molecule type" value="Genomic_DNA"/>
</dbReference>
<dbReference type="Pfam" id="PF07295">
    <property type="entry name" value="DUF1451"/>
    <property type="match status" value="1"/>
</dbReference>
<dbReference type="AlphaFoldDB" id="L0DYY9"/>
<organism evidence="1 2">
    <name type="scientific">Thioalkalivibrio nitratireducens (strain DSM 14787 / UNIQEM 213 / ALEN2)</name>
    <dbReference type="NCBI Taxonomy" id="1255043"/>
    <lineage>
        <taxon>Bacteria</taxon>
        <taxon>Pseudomonadati</taxon>
        <taxon>Pseudomonadota</taxon>
        <taxon>Gammaproteobacteria</taxon>
        <taxon>Chromatiales</taxon>
        <taxon>Ectothiorhodospiraceae</taxon>
        <taxon>Thioalkalivibrio</taxon>
    </lineage>
</organism>
<proteinExistence type="predicted"/>
<evidence type="ECO:0000313" key="2">
    <source>
        <dbReference type="Proteomes" id="UP000010809"/>
    </source>
</evidence>
<dbReference type="PATRIC" id="fig|1255043.3.peg.2563"/>
<dbReference type="InterPro" id="IPR009912">
    <property type="entry name" value="DUF1451"/>
</dbReference>
<dbReference type="Proteomes" id="UP000010809">
    <property type="component" value="Chromosome"/>
</dbReference>
<dbReference type="OrthoDB" id="3174978at2"/>
<evidence type="ECO:0000313" key="1">
    <source>
        <dbReference type="EMBL" id="AGA34180.1"/>
    </source>
</evidence>
<dbReference type="HOGENOM" id="CLU_101353_0_0_6"/>
<accession>L0DYY9</accession>
<dbReference type="RefSeq" id="WP_015259296.1">
    <property type="nucleotide sequence ID" value="NC_019902.2"/>
</dbReference>
<name>L0DYY9_THIND</name>
<dbReference type="STRING" id="1255043.TVNIR_2539"/>
<dbReference type="KEGG" id="tni:TVNIR_2539"/>